<protein>
    <submittedName>
        <fullName evidence="4">Uncharacterized protein</fullName>
    </submittedName>
</protein>
<dbReference type="InterPro" id="IPR032675">
    <property type="entry name" value="LRR_dom_sf"/>
</dbReference>
<proteinExistence type="predicted"/>
<evidence type="ECO:0000256" key="1">
    <source>
        <dbReference type="ARBA" id="ARBA00022468"/>
    </source>
</evidence>
<keyword evidence="1" id="KW-0343">GTPase activation</keyword>
<dbReference type="GO" id="GO:0006913">
    <property type="term" value="P:nucleocytoplasmic transport"/>
    <property type="evidence" value="ECO:0007669"/>
    <property type="project" value="TreeGrafter"/>
</dbReference>
<dbReference type="InterPro" id="IPR027038">
    <property type="entry name" value="RanGap"/>
</dbReference>
<dbReference type="AlphaFoldDB" id="A0A433CZA2"/>
<evidence type="ECO:0000256" key="2">
    <source>
        <dbReference type="ARBA" id="ARBA00022614"/>
    </source>
</evidence>
<keyword evidence="2" id="KW-0433">Leucine-rich repeat</keyword>
<dbReference type="PANTHER" id="PTHR24113:SF12">
    <property type="entry name" value="RAN GTPASE-ACTIVATING PROTEIN 1"/>
    <property type="match status" value="1"/>
</dbReference>
<dbReference type="GO" id="GO:0048471">
    <property type="term" value="C:perinuclear region of cytoplasm"/>
    <property type="evidence" value="ECO:0007669"/>
    <property type="project" value="TreeGrafter"/>
</dbReference>
<dbReference type="Proteomes" id="UP000268093">
    <property type="component" value="Unassembled WGS sequence"/>
</dbReference>
<gene>
    <name evidence="4" type="ORF">BC936DRAFT_136542</name>
</gene>
<dbReference type="SUPFAM" id="SSF52047">
    <property type="entry name" value="RNI-like"/>
    <property type="match status" value="1"/>
</dbReference>
<dbReference type="SMART" id="SM00368">
    <property type="entry name" value="LRR_RI"/>
    <property type="match status" value="2"/>
</dbReference>
<reference evidence="4 5" key="1">
    <citation type="journal article" date="2018" name="New Phytol.">
        <title>Phylogenomics of Endogonaceae and evolution of mycorrhizas within Mucoromycota.</title>
        <authorList>
            <person name="Chang Y."/>
            <person name="Desiro A."/>
            <person name="Na H."/>
            <person name="Sandor L."/>
            <person name="Lipzen A."/>
            <person name="Clum A."/>
            <person name="Barry K."/>
            <person name="Grigoriev I.V."/>
            <person name="Martin F.M."/>
            <person name="Stajich J.E."/>
            <person name="Smith M.E."/>
            <person name="Bonito G."/>
            <person name="Spatafora J.W."/>
        </authorList>
    </citation>
    <scope>NUCLEOTIDE SEQUENCE [LARGE SCALE GENOMIC DNA]</scope>
    <source>
        <strain evidence="4 5">GMNB39</strain>
    </source>
</reference>
<accession>A0A433CZA2</accession>
<comment type="caution">
    <text evidence="4">The sequence shown here is derived from an EMBL/GenBank/DDBJ whole genome shotgun (WGS) entry which is preliminary data.</text>
</comment>
<evidence type="ECO:0000313" key="5">
    <source>
        <dbReference type="Proteomes" id="UP000268093"/>
    </source>
</evidence>
<sequence length="153" mass="16782">MPPCCYNVHGYCHITQFNACIQIFISSVLLTVVLYFHSWVANFSDIFTGCLHEEIPLILKALGGVLKDKEYLIKFNLSNNAFGPAGTEPIVDILTHTHSLQILCLNNNGLGISGDTMIANALLSNAEKAHADNHISSLCTIICSHNFLEDSFS</sequence>
<name>A0A433CZA2_9FUNG</name>
<organism evidence="4 5">
    <name type="scientific">Jimgerdemannia flammicorona</name>
    <dbReference type="NCBI Taxonomy" id="994334"/>
    <lineage>
        <taxon>Eukaryota</taxon>
        <taxon>Fungi</taxon>
        <taxon>Fungi incertae sedis</taxon>
        <taxon>Mucoromycota</taxon>
        <taxon>Mucoromycotina</taxon>
        <taxon>Endogonomycetes</taxon>
        <taxon>Endogonales</taxon>
        <taxon>Endogonaceae</taxon>
        <taxon>Jimgerdemannia</taxon>
    </lineage>
</organism>
<dbReference type="OrthoDB" id="184583at2759"/>
<dbReference type="GO" id="GO:0005096">
    <property type="term" value="F:GTPase activator activity"/>
    <property type="evidence" value="ECO:0007669"/>
    <property type="project" value="UniProtKB-KW"/>
</dbReference>
<dbReference type="PANTHER" id="PTHR24113">
    <property type="entry name" value="RAN GTPASE-ACTIVATING PROTEIN 1"/>
    <property type="match status" value="1"/>
</dbReference>
<evidence type="ECO:0000313" key="4">
    <source>
        <dbReference type="EMBL" id="RUP43922.1"/>
    </source>
</evidence>
<dbReference type="GO" id="GO:0005829">
    <property type="term" value="C:cytosol"/>
    <property type="evidence" value="ECO:0007669"/>
    <property type="project" value="TreeGrafter"/>
</dbReference>
<dbReference type="GO" id="GO:0031267">
    <property type="term" value="F:small GTPase binding"/>
    <property type="evidence" value="ECO:0007669"/>
    <property type="project" value="TreeGrafter"/>
</dbReference>
<dbReference type="Gene3D" id="3.80.10.10">
    <property type="entry name" value="Ribonuclease Inhibitor"/>
    <property type="match status" value="1"/>
</dbReference>
<dbReference type="GO" id="GO:0005634">
    <property type="term" value="C:nucleus"/>
    <property type="evidence" value="ECO:0007669"/>
    <property type="project" value="TreeGrafter"/>
</dbReference>
<keyword evidence="5" id="KW-1185">Reference proteome</keyword>
<dbReference type="EMBL" id="RBNI01010011">
    <property type="protein sequence ID" value="RUP43922.1"/>
    <property type="molecule type" value="Genomic_DNA"/>
</dbReference>
<keyword evidence="3" id="KW-0677">Repeat</keyword>
<evidence type="ECO:0000256" key="3">
    <source>
        <dbReference type="ARBA" id="ARBA00022737"/>
    </source>
</evidence>